<dbReference type="AlphaFoldDB" id="A0A327VW17"/>
<dbReference type="EMBL" id="QLMA01000006">
    <property type="protein sequence ID" value="RAJ79024.1"/>
    <property type="molecule type" value="Genomic_DNA"/>
</dbReference>
<dbReference type="Proteomes" id="UP000249819">
    <property type="component" value="Unassembled WGS sequence"/>
</dbReference>
<accession>A0A327VW17</accession>
<feature type="domain" description="DUF7738" evidence="2">
    <location>
        <begin position="3"/>
        <end position="99"/>
    </location>
</feature>
<dbReference type="Pfam" id="PF24880">
    <property type="entry name" value="DUF7738"/>
    <property type="match status" value="1"/>
</dbReference>
<organism evidence="3 4">
    <name type="scientific">Chitinophaga dinghuensis</name>
    <dbReference type="NCBI Taxonomy" id="1539050"/>
    <lineage>
        <taxon>Bacteria</taxon>
        <taxon>Pseudomonadati</taxon>
        <taxon>Bacteroidota</taxon>
        <taxon>Chitinophagia</taxon>
        <taxon>Chitinophagales</taxon>
        <taxon>Chitinophagaceae</taxon>
        <taxon>Chitinophaga</taxon>
    </lineage>
</organism>
<dbReference type="InterPro" id="IPR056640">
    <property type="entry name" value="DUF7738"/>
</dbReference>
<evidence type="ECO:0000313" key="4">
    <source>
        <dbReference type="Proteomes" id="UP000249819"/>
    </source>
</evidence>
<evidence type="ECO:0000313" key="3">
    <source>
        <dbReference type="EMBL" id="RAJ79024.1"/>
    </source>
</evidence>
<sequence>MQIAIIEDQLVVNNVKMSFPLSLSGLTDALGNARHVKKKHNHIYTWDDAGILGYSQNGKEVEGLVLDIHPGKYDFSPKTAFQSSFMMNEIMYADYFQSHTKALRKVIEEDDSGTLVLGELDLFFDIEDHIIKSISITQYIAPAPKVYSDKYAFKPIEGEKMEFTDFNFKLAVIQQLMYVKNLLQPVFDLYEFVENYQPRKINVEKEGYAFIPEVTAYFESLEIDRKFADEITEIQQDGGDDIYLNMLRFWSGEDDTFNIQNFEDVRHFKNLQSMNLFYADNFGEIKAYLSAQNIEADMI</sequence>
<name>A0A327VW17_9BACT</name>
<dbReference type="Pfam" id="PF21832">
    <property type="entry name" value="DUF6892"/>
    <property type="match status" value="1"/>
</dbReference>
<dbReference type="RefSeq" id="WP_111593503.1">
    <property type="nucleotide sequence ID" value="NZ_QLMA01000006.1"/>
</dbReference>
<reference evidence="3 4" key="1">
    <citation type="submission" date="2018-06" db="EMBL/GenBank/DDBJ databases">
        <title>Genomic Encyclopedia of Archaeal and Bacterial Type Strains, Phase II (KMG-II): from individual species to whole genera.</title>
        <authorList>
            <person name="Goeker M."/>
        </authorList>
    </citation>
    <scope>NUCLEOTIDE SEQUENCE [LARGE SCALE GENOMIC DNA]</scope>
    <source>
        <strain evidence="3 4">DSM 29821</strain>
    </source>
</reference>
<evidence type="ECO:0000259" key="1">
    <source>
        <dbReference type="Pfam" id="PF21832"/>
    </source>
</evidence>
<gene>
    <name evidence="3" type="ORF">CLV59_10684</name>
</gene>
<evidence type="ECO:0000259" key="2">
    <source>
        <dbReference type="Pfam" id="PF24880"/>
    </source>
</evidence>
<proteinExistence type="predicted"/>
<feature type="domain" description="DUF6892" evidence="1">
    <location>
        <begin position="161"/>
        <end position="295"/>
    </location>
</feature>
<dbReference type="InterPro" id="IPR054187">
    <property type="entry name" value="DUF6892"/>
</dbReference>
<comment type="caution">
    <text evidence="3">The sequence shown here is derived from an EMBL/GenBank/DDBJ whole genome shotgun (WGS) entry which is preliminary data.</text>
</comment>
<dbReference type="OrthoDB" id="355909at2"/>
<keyword evidence="4" id="KW-1185">Reference proteome</keyword>
<protein>
    <submittedName>
        <fullName evidence="3">Uncharacterized protein</fullName>
    </submittedName>
</protein>